<dbReference type="SUPFAM" id="SSF46785">
    <property type="entry name" value="Winged helix' DNA-binding domain"/>
    <property type="match status" value="1"/>
</dbReference>
<dbReference type="InterPro" id="IPR002577">
    <property type="entry name" value="HTH_HxlR"/>
</dbReference>
<comment type="caution">
    <text evidence="5">The sequence shown here is derived from an EMBL/GenBank/DDBJ whole genome shotgun (WGS) entry which is preliminary data.</text>
</comment>
<protein>
    <recommendedName>
        <fullName evidence="4">HTH hxlR-type domain-containing protein</fullName>
    </recommendedName>
</protein>
<evidence type="ECO:0000256" key="3">
    <source>
        <dbReference type="ARBA" id="ARBA00023163"/>
    </source>
</evidence>
<evidence type="ECO:0000256" key="2">
    <source>
        <dbReference type="ARBA" id="ARBA00023125"/>
    </source>
</evidence>
<dbReference type="Gene3D" id="1.10.10.10">
    <property type="entry name" value="Winged helix-like DNA-binding domain superfamily/Winged helix DNA-binding domain"/>
    <property type="match status" value="1"/>
</dbReference>
<organism evidence="5">
    <name type="scientific">Fervidobacterium pennivorans</name>
    <dbReference type="NCBI Taxonomy" id="93466"/>
    <lineage>
        <taxon>Bacteria</taxon>
        <taxon>Thermotogati</taxon>
        <taxon>Thermotogota</taxon>
        <taxon>Thermotogae</taxon>
        <taxon>Thermotogales</taxon>
        <taxon>Fervidobacteriaceae</taxon>
        <taxon>Fervidobacterium</taxon>
    </lineage>
</organism>
<dbReference type="InterPro" id="IPR036390">
    <property type="entry name" value="WH_DNA-bd_sf"/>
</dbReference>
<dbReference type="InterPro" id="IPR036388">
    <property type="entry name" value="WH-like_DNA-bd_sf"/>
</dbReference>
<dbReference type="PROSITE" id="PS51118">
    <property type="entry name" value="HTH_HXLR"/>
    <property type="match status" value="1"/>
</dbReference>
<dbReference type="PANTHER" id="PTHR33204">
    <property type="entry name" value="TRANSCRIPTIONAL REGULATOR, MARR FAMILY"/>
    <property type="match status" value="1"/>
</dbReference>
<evidence type="ECO:0000259" key="4">
    <source>
        <dbReference type="PROSITE" id="PS51118"/>
    </source>
</evidence>
<keyword evidence="1" id="KW-0805">Transcription regulation</keyword>
<proteinExistence type="predicted"/>
<reference evidence="5" key="1">
    <citation type="journal article" date="2020" name="mSystems">
        <title>Genome- and Community-Level Interaction Insights into Carbon Utilization and Element Cycling Functions of Hydrothermarchaeota in Hydrothermal Sediment.</title>
        <authorList>
            <person name="Zhou Z."/>
            <person name="Liu Y."/>
            <person name="Xu W."/>
            <person name="Pan J."/>
            <person name="Luo Z.H."/>
            <person name="Li M."/>
        </authorList>
    </citation>
    <scope>NUCLEOTIDE SEQUENCE [LARGE SCALE GENOMIC DNA]</scope>
    <source>
        <strain evidence="5">SpSt-61</strain>
    </source>
</reference>
<sequence>MEVIFYLDKVGKAGYYEIYKQNFVVSRQTFANLLKELENKGIVSRKVIEGRPPKVEYRLTAKGKEIARILDELDEILQK</sequence>
<keyword evidence="3" id="KW-0804">Transcription</keyword>
<evidence type="ECO:0000313" key="5">
    <source>
        <dbReference type="EMBL" id="HGU53819.1"/>
    </source>
</evidence>
<dbReference type="PANTHER" id="PTHR33204:SF18">
    <property type="entry name" value="TRANSCRIPTIONAL REGULATORY PROTEIN"/>
    <property type="match status" value="1"/>
</dbReference>
<keyword evidence="2" id="KW-0238">DNA-binding</keyword>
<gene>
    <name evidence="5" type="ORF">ENT78_09925</name>
</gene>
<name>A0A7V4NGA4_FERPE</name>
<dbReference type="AlphaFoldDB" id="A0A7V4NGA4"/>
<dbReference type="Pfam" id="PF01638">
    <property type="entry name" value="HxlR"/>
    <property type="match status" value="1"/>
</dbReference>
<accession>A0A7V4NGA4</accession>
<dbReference type="GO" id="GO:0003677">
    <property type="term" value="F:DNA binding"/>
    <property type="evidence" value="ECO:0007669"/>
    <property type="project" value="UniProtKB-KW"/>
</dbReference>
<feature type="domain" description="HTH hxlR-type" evidence="4">
    <location>
        <begin position="1"/>
        <end position="79"/>
    </location>
</feature>
<dbReference type="EMBL" id="DSZZ01000466">
    <property type="protein sequence ID" value="HGU53819.1"/>
    <property type="molecule type" value="Genomic_DNA"/>
</dbReference>
<evidence type="ECO:0000256" key="1">
    <source>
        <dbReference type="ARBA" id="ARBA00023015"/>
    </source>
</evidence>